<feature type="compositionally biased region" description="Acidic residues" evidence="5">
    <location>
        <begin position="128"/>
        <end position="137"/>
    </location>
</feature>
<dbReference type="InterPro" id="IPR001680">
    <property type="entry name" value="WD40_rpt"/>
</dbReference>
<evidence type="ECO:0000256" key="3">
    <source>
        <dbReference type="ARBA" id="ARBA00022737"/>
    </source>
</evidence>
<dbReference type="Pfam" id="PF00400">
    <property type="entry name" value="WD40"/>
    <property type="match status" value="3"/>
</dbReference>
<feature type="repeat" description="WD" evidence="4">
    <location>
        <begin position="320"/>
        <end position="362"/>
    </location>
</feature>
<dbReference type="InterPro" id="IPR020472">
    <property type="entry name" value="WD40_PAC1"/>
</dbReference>
<evidence type="ECO:0000256" key="4">
    <source>
        <dbReference type="PROSITE-ProRule" id="PRU00221"/>
    </source>
</evidence>
<keyword evidence="2 4" id="KW-0853">WD repeat</keyword>
<evidence type="ECO:0000256" key="2">
    <source>
        <dbReference type="ARBA" id="ARBA00022574"/>
    </source>
</evidence>
<feature type="compositionally biased region" description="Basic and acidic residues" evidence="5">
    <location>
        <begin position="554"/>
        <end position="568"/>
    </location>
</feature>
<organism evidence="6 7">
    <name type="scientific">Hortaea werneckii</name>
    <name type="common">Black yeast</name>
    <name type="synonym">Cladosporium werneckii</name>
    <dbReference type="NCBI Taxonomy" id="91943"/>
    <lineage>
        <taxon>Eukaryota</taxon>
        <taxon>Fungi</taxon>
        <taxon>Dikarya</taxon>
        <taxon>Ascomycota</taxon>
        <taxon>Pezizomycotina</taxon>
        <taxon>Dothideomycetes</taxon>
        <taxon>Dothideomycetidae</taxon>
        <taxon>Mycosphaerellales</taxon>
        <taxon>Teratosphaeriaceae</taxon>
        <taxon>Hortaea</taxon>
    </lineage>
</organism>
<reference evidence="6 7" key="1">
    <citation type="journal article" date="2018" name="BMC Genomics">
        <title>Genomic evidence for intraspecific hybridization in a clonal and extremely halotolerant yeast.</title>
        <authorList>
            <person name="Gostincar C."/>
            <person name="Stajich J.E."/>
            <person name="Zupancic J."/>
            <person name="Zalar P."/>
            <person name="Gunde-Cimerman N."/>
        </authorList>
    </citation>
    <scope>NUCLEOTIDE SEQUENCE [LARGE SCALE GENOMIC DNA]</scope>
    <source>
        <strain evidence="6 7">EXF-2682</strain>
    </source>
</reference>
<proteinExistence type="predicted"/>
<dbReference type="GO" id="GO:0005634">
    <property type="term" value="C:nucleus"/>
    <property type="evidence" value="ECO:0007669"/>
    <property type="project" value="TreeGrafter"/>
</dbReference>
<keyword evidence="3" id="KW-0677">Repeat</keyword>
<dbReference type="InterPro" id="IPR019775">
    <property type="entry name" value="WD40_repeat_CS"/>
</dbReference>
<protein>
    <submittedName>
        <fullName evidence="6">Uncharacterized protein</fullName>
    </submittedName>
</protein>
<name>A0A3M7EE61_HORWE</name>
<evidence type="ECO:0000256" key="1">
    <source>
        <dbReference type="ARBA" id="ARBA00022553"/>
    </source>
</evidence>
<dbReference type="PROSITE" id="PS50082">
    <property type="entry name" value="WD_REPEATS_2"/>
    <property type="match status" value="2"/>
</dbReference>
<dbReference type="Proteomes" id="UP000269276">
    <property type="component" value="Unassembled WGS sequence"/>
</dbReference>
<feature type="compositionally biased region" description="Acidic residues" evidence="5">
    <location>
        <begin position="569"/>
        <end position="585"/>
    </location>
</feature>
<dbReference type="PROSITE" id="PS50294">
    <property type="entry name" value="WD_REPEATS_REGION"/>
    <property type="match status" value="2"/>
</dbReference>
<dbReference type="FunFam" id="2.130.10.10:FF:000457">
    <property type="entry name" value="rRNA processing protein Pwp1"/>
    <property type="match status" value="1"/>
</dbReference>
<evidence type="ECO:0000256" key="5">
    <source>
        <dbReference type="SAM" id="MobiDB-lite"/>
    </source>
</evidence>
<dbReference type="Gene3D" id="2.130.10.10">
    <property type="entry name" value="YVTN repeat-like/Quinoprotein amine dehydrogenase"/>
    <property type="match status" value="2"/>
</dbReference>
<dbReference type="PANTHER" id="PTHR14091">
    <property type="entry name" value="PERIODIC TRYPTOPHAN PROTEIN 1"/>
    <property type="match status" value="1"/>
</dbReference>
<feature type="region of interest" description="Disordered" evidence="5">
    <location>
        <begin position="295"/>
        <end position="318"/>
    </location>
</feature>
<gene>
    <name evidence="6" type="ORF">D0863_03245</name>
</gene>
<dbReference type="PRINTS" id="PR00320">
    <property type="entry name" value="GPROTEINBRPT"/>
</dbReference>
<comment type="caution">
    <text evidence="6">The sequence shown here is derived from an EMBL/GenBank/DDBJ whole genome shotgun (WGS) entry which is preliminary data.</text>
</comment>
<dbReference type="VEuPathDB" id="FungiDB:BTJ68_07047"/>
<sequence length="600" mass="66355">MSPRRSPAAGIDKVFGARPKFHGETSFTCQSRRSCRIHRKMSMITATTWVPRGYAAAYPTKYVFDEDEYARISKLAKLELDDAKEGLEDAKDALNKNNGTADGKQTESGASKMDEDDKDEDEKSEKGAEEDDEDLKEYDMEHYDDEPEKVDEDQDDEEEEGVNSIFGNIKSLAYYKDQNEDPYIKLPEAGDASDDEEREELQIMPTDNMVLAARIEDEVAHLEAYVYEDSADNLYVHHDVMLPAVPLCVEWLSTKPNTASERGNFAAVGTMDPDIELWDLDIVDCMYPTAVLGQNAQAGAEGPTEPVTKKKKRKSKKANSAYHVDSVLSLAANRQHQNLLASASADKTVKLWDLNTCTAAHSYNHHTDKVCALAWHPTQSAVLLSGSYDRTVVAADMRAPEAKVPRWGVESDVEQVRWDPHNDSNFYVSTENGVLHCFDARQLPSSPEESKALWRLQAHEKSLSTFSVNPAVPGYLATGSSDRTVKLWNIDPSLSGPSMVVSRDLGVGKVFSANFAPDEAVAFRLAVAGSKGAVQVWDTSTNKAVREAFATRAKMPEGDVEERTVALERDDEEAEEEEEAAEAEENGGGGEGGWESMDED</sequence>
<dbReference type="InterPro" id="IPR015943">
    <property type="entry name" value="WD40/YVTN_repeat-like_dom_sf"/>
</dbReference>
<dbReference type="EMBL" id="QWIP01000076">
    <property type="protein sequence ID" value="RMY74384.1"/>
    <property type="molecule type" value="Genomic_DNA"/>
</dbReference>
<dbReference type="InterPro" id="IPR036322">
    <property type="entry name" value="WD40_repeat_dom_sf"/>
</dbReference>
<evidence type="ECO:0000313" key="7">
    <source>
        <dbReference type="Proteomes" id="UP000269276"/>
    </source>
</evidence>
<feature type="region of interest" description="Disordered" evidence="5">
    <location>
        <begin position="89"/>
        <end position="137"/>
    </location>
</feature>
<dbReference type="PANTHER" id="PTHR14091:SF0">
    <property type="entry name" value="PERIODIC TRYPTOPHAN PROTEIN 1 HOMOLOG"/>
    <property type="match status" value="1"/>
</dbReference>
<dbReference type="SMART" id="SM00320">
    <property type="entry name" value="WD40"/>
    <property type="match status" value="5"/>
</dbReference>
<dbReference type="GO" id="GO:0006364">
    <property type="term" value="P:rRNA processing"/>
    <property type="evidence" value="ECO:0007669"/>
    <property type="project" value="InterPro"/>
</dbReference>
<dbReference type="InterPro" id="IPR044285">
    <property type="entry name" value="PWP1"/>
</dbReference>
<dbReference type="OrthoDB" id="270624at2759"/>
<feature type="region of interest" description="Disordered" evidence="5">
    <location>
        <begin position="554"/>
        <end position="600"/>
    </location>
</feature>
<dbReference type="PROSITE" id="PS00678">
    <property type="entry name" value="WD_REPEATS_1"/>
    <property type="match status" value="2"/>
</dbReference>
<dbReference type="SUPFAM" id="SSF50978">
    <property type="entry name" value="WD40 repeat-like"/>
    <property type="match status" value="1"/>
</dbReference>
<feature type="repeat" description="WD" evidence="4">
    <location>
        <begin position="456"/>
        <end position="491"/>
    </location>
</feature>
<dbReference type="AlphaFoldDB" id="A0A3M7EE61"/>
<accession>A0A3M7EE61</accession>
<keyword evidence="1" id="KW-0597">Phosphoprotein</keyword>
<evidence type="ECO:0000313" key="6">
    <source>
        <dbReference type="EMBL" id="RMY74384.1"/>
    </source>
</evidence>